<comment type="caution">
    <text evidence="4">The sequence shown here is derived from an EMBL/GenBank/DDBJ whole genome shotgun (WGS) entry which is preliminary data.</text>
</comment>
<organism evidence="4 5">
    <name type="scientific">Thermopolyspora flexuosa</name>
    <dbReference type="NCBI Taxonomy" id="103836"/>
    <lineage>
        <taxon>Bacteria</taxon>
        <taxon>Bacillati</taxon>
        <taxon>Actinomycetota</taxon>
        <taxon>Actinomycetes</taxon>
        <taxon>Streptosporangiales</taxon>
        <taxon>Streptosporangiaceae</taxon>
        <taxon>Thermopolyspora</taxon>
    </lineage>
</organism>
<dbReference type="CDD" id="cd02440">
    <property type="entry name" value="AdoMet_MTases"/>
    <property type="match status" value="1"/>
</dbReference>
<dbReference type="Proteomes" id="UP000319213">
    <property type="component" value="Unassembled WGS sequence"/>
</dbReference>
<dbReference type="PANTHER" id="PTHR42998">
    <property type="entry name" value="TYPE I RESTRICTION ENZYME HINDVIIP M PROTEIN-RELATED"/>
    <property type="match status" value="1"/>
</dbReference>
<dbReference type="Gene3D" id="3.40.50.150">
    <property type="entry name" value="Vaccinia Virus protein VP39"/>
    <property type="match status" value="1"/>
</dbReference>
<dbReference type="GO" id="GO:0008170">
    <property type="term" value="F:N-methyltransferase activity"/>
    <property type="evidence" value="ECO:0007669"/>
    <property type="project" value="InterPro"/>
</dbReference>
<dbReference type="RefSeq" id="WP_142260263.1">
    <property type="nucleotide sequence ID" value="NZ_BMPV01000001.1"/>
</dbReference>
<feature type="domain" description="DNA methylase adenine-specific" evidence="3">
    <location>
        <begin position="180"/>
        <end position="391"/>
    </location>
</feature>
<keyword evidence="1" id="KW-0680">Restriction system</keyword>
<accession>A0A543J0N0</accession>
<evidence type="ECO:0000256" key="1">
    <source>
        <dbReference type="ARBA" id="ARBA00022747"/>
    </source>
</evidence>
<reference evidence="4 5" key="1">
    <citation type="submission" date="2019-06" db="EMBL/GenBank/DDBJ databases">
        <title>Sequencing the genomes of 1000 actinobacteria strains.</title>
        <authorList>
            <person name="Klenk H.-P."/>
        </authorList>
    </citation>
    <scope>NUCLEOTIDE SEQUENCE [LARGE SCALE GENOMIC DNA]</scope>
    <source>
        <strain evidence="4 5">DSM 43186</strain>
    </source>
</reference>
<keyword evidence="4" id="KW-0489">Methyltransferase</keyword>
<gene>
    <name evidence="4" type="ORF">FHX40_3104</name>
</gene>
<dbReference type="GO" id="GO:0032259">
    <property type="term" value="P:methylation"/>
    <property type="evidence" value="ECO:0007669"/>
    <property type="project" value="UniProtKB-KW"/>
</dbReference>
<dbReference type="InterPro" id="IPR029063">
    <property type="entry name" value="SAM-dependent_MTases_sf"/>
</dbReference>
<dbReference type="InterPro" id="IPR052916">
    <property type="entry name" value="Type-I_RE_MTase_Subunit"/>
</dbReference>
<evidence type="ECO:0000313" key="5">
    <source>
        <dbReference type="Proteomes" id="UP000319213"/>
    </source>
</evidence>
<evidence type="ECO:0000256" key="2">
    <source>
        <dbReference type="ARBA" id="ARBA00023125"/>
    </source>
</evidence>
<dbReference type="AlphaFoldDB" id="A0A543J0N0"/>
<dbReference type="PRINTS" id="PR00507">
    <property type="entry name" value="N12N6MTFRASE"/>
</dbReference>
<dbReference type="InterPro" id="IPR044946">
    <property type="entry name" value="Restrct_endonuc_typeI_TRD_sf"/>
</dbReference>
<dbReference type="InterPro" id="IPR003356">
    <property type="entry name" value="DNA_methylase_A-5"/>
</dbReference>
<dbReference type="Pfam" id="PF02384">
    <property type="entry name" value="N6_Mtase"/>
    <property type="match status" value="1"/>
</dbReference>
<dbReference type="SUPFAM" id="SSF53335">
    <property type="entry name" value="S-adenosyl-L-methionine-dependent methyltransferases"/>
    <property type="match status" value="1"/>
</dbReference>
<evidence type="ECO:0000259" key="3">
    <source>
        <dbReference type="Pfam" id="PF02384"/>
    </source>
</evidence>
<keyword evidence="4" id="KW-0808">Transferase</keyword>
<sequence>MAKDVEVTVADIARLGGVGRAAVSNWRRRHDDFPQPVGGTSVNPVFSLAEVRRWLLAHSEGKKLPEREWLWQDLRACTASDDPAELIADLGAFLVYLHRNRADWAELSAADDATVATELPRRVHAVCAEILDDPPTPHSLAKVEVPLLRRLADLADADGPATTFGFLRDRWFELHSRRTYATPEPVAKLMAELAGLAAEAVLDPACGTGALLEPFRSRPNGPPGLLLGQELDAATARLTAVHLAFGSARVKIAPGDSLRNDAFPDVLVDTVVCYPPFNDRAWGYEELAADPRWDYGLPPRMESELAWVQHALAHLKPGGTAVLVMPPAAANRRSGRRIRSQLIRRGALRAVIALPQGAVPNMAVALMLWVLRRPADARAPEHVLMVDTATRPVDFARVAADAWARFDRGEHADEPGVSTAVPVVELLDDAVDLTPARYLVPPAEDLTPERITAEGEKIATLLRATADLIPAVEALGESGNLPTVPLAELERRGMLTIHQSMSAANFSLLLSDLPFFTLEELLGEKRPDDVAPPSVLAQHVIAVEPGDVLVTQHATRLIALVVANRCVVPGPRVTLLRPDPERLDPHFLAGFVSGSTNVRHYTGTGSRLFTDIRRAEIPLLPIEEQRAYGEAFRRLTDFGRDLRHAAAMGEDLIRLISDGLTQRIVRPAGTHTNGTR</sequence>
<protein>
    <submittedName>
        <fullName evidence="4">Type I restriction-modification system DNA methylase subunit</fullName>
    </submittedName>
</protein>
<dbReference type="GO" id="GO:0009307">
    <property type="term" value="P:DNA restriction-modification system"/>
    <property type="evidence" value="ECO:0007669"/>
    <property type="project" value="UniProtKB-KW"/>
</dbReference>
<proteinExistence type="predicted"/>
<keyword evidence="2" id="KW-0238">DNA-binding</keyword>
<dbReference type="EMBL" id="VFPQ01000001">
    <property type="protein sequence ID" value="TQM76370.1"/>
    <property type="molecule type" value="Genomic_DNA"/>
</dbReference>
<dbReference type="SUPFAM" id="SSF116734">
    <property type="entry name" value="DNA methylase specificity domain"/>
    <property type="match status" value="1"/>
</dbReference>
<name>A0A543J0N0_9ACTN</name>
<dbReference type="GO" id="GO:0003677">
    <property type="term" value="F:DNA binding"/>
    <property type="evidence" value="ECO:0007669"/>
    <property type="project" value="UniProtKB-KW"/>
</dbReference>
<dbReference type="PANTHER" id="PTHR42998:SF1">
    <property type="entry name" value="TYPE I RESTRICTION ENZYME HINDI METHYLASE SUBUNIT"/>
    <property type="match status" value="1"/>
</dbReference>
<evidence type="ECO:0000313" key="4">
    <source>
        <dbReference type="EMBL" id="TQM76370.1"/>
    </source>
</evidence>
<keyword evidence="5" id="KW-1185">Reference proteome</keyword>
<dbReference type="Gene3D" id="3.90.220.20">
    <property type="entry name" value="DNA methylase specificity domains"/>
    <property type="match status" value="1"/>
</dbReference>
<dbReference type="OrthoDB" id="9784823at2"/>